<reference evidence="6 7" key="1">
    <citation type="submission" date="2021-01" db="EMBL/GenBank/DDBJ databases">
        <title>Genome public.</title>
        <authorList>
            <person name="Liu C."/>
            <person name="Sun Q."/>
        </authorList>
    </citation>
    <scope>NUCLEOTIDE SEQUENCE [LARGE SCALE GENOMIC DNA]</scope>
    <source>
        <strain evidence="6 7">YIM B02564</strain>
    </source>
</reference>
<evidence type="ECO:0000259" key="5">
    <source>
        <dbReference type="Pfam" id="PF01168"/>
    </source>
</evidence>
<dbReference type="PANTHER" id="PTHR30511:SF3">
    <property type="entry name" value="LYSINE RACEMASE"/>
    <property type="match status" value="1"/>
</dbReference>
<feature type="domain" description="Alanine racemase N-terminal" evidence="5">
    <location>
        <begin position="11"/>
        <end position="227"/>
    </location>
</feature>
<keyword evidence="4" id="KW-0812">Transmembrane</keyword>
<dbReference type="Proteomes" id="UP000623967">
    <property type="component" value="Unassembled WGS sequence"/>
</dbReference>
<comment type="caution">
    <text evidence="6">The sequence shown here is derived from an EMBL/GenBank/DDBJ whole genome shotgun (WGS) entry which is preliminary data.</text>
</comment>
<comment type="cofactor">
    <cofactor evidence="1">
        <name>pyridoxal 5'-phosphate</name>
        <dbReference type="ChEBI" id="CHEBI:597326"/>
    </cofactor>
</comment>
<sequence length="370" mass="40740">MTSKITPRIEINLEKIRHNTKVLKKLYGEKGIQISGVVKGVCANLEVARTLVEAGITSLADSKIENIRKMKMAGLKSKLILLRTPALSEVQQVVEFADISMNTELEIIRALSAEARRQNKIHSIIIMVEMGDLREGILPKDAPAFIREVLRLPGIELAGIGTNFACFGGVVPTVKKMQEFSNLVNEIQKEFQIKLPIVSGGNSANYTWLMNTHDAGSVNNIRLGESILLGRDPVSGKVIPGLYPDAFYFVAEVIESKLKPSVPSGIRGRNAFGERISFEDHGLMRRAIVGVGRQDVLVSGLSPVLPVEIIGSSSDHIILNTKQIHLKPGEEVAFFLNYGALLSVMTSPYVYKTYTRQTSKRYNSLTRTPA</sequence>
<keyword evidence="2" id="KW-0663">Pyridoxal phosphate</keyword>
<dbReference type="PANTHER" id="PTHR30511">
    <property type="entry name" value="ALANINE RACEMASE"/>
    <property type="match status" value="1"/>
</dbReference>
<feature type="transmembrane region" description="Helical" evidence="4">
    <location>
        <begin position="332"/>
        <end position="351"/>
    </location>
</feature>
<dbReference type="InterPro" id="IPR001608">
    <property type="entry name" value="Ala_racemase_N"/>
</dbReference>
<evidence type="ECO:0000313" key="7">
    <source>
        <dbReference type="Proteomes" id="UP000623967"/>
    </source>
</evidence>
<keyword evidence="3" id="KW-0413">Isomerase</keyword>
<dbReference type="InterPro" id="IPR000821">
    <property type="entry name" value="Ala_racemase"/>
</dbReference>
<accession>A0ABS1THM9</accession>
<evidence type="ECO:0000256" key="2">
    <source>
        <dbReference type="ARBA" id="ARBA00022898"/>
    </source>
</evidence>
<dbReference type="Gene3D" id="3.20.20.10">
    <property type="entry name" value="Alanine racemase"/>
    <property type="match status" value="1"/>
</dbReference>
<gene>
    <name evidence="6" type="ORF">JK635_01020</name>
</gene>
<proteinExistence type="predicted"/>
<evidence type="ECO:0000313" key="6">
    <source>
        <dbReference type="EMBL" id="MBL4950825.1"/>
    </source>
</evidence>
<dbReference type="RefSeq" id="WP_202651548.1">
    <property type="nucleotide sequence ID" value="NZ_JAESWB010000005.1"/>
</dbReference>
<evidence type="ECO:0000256" key="4">
    <source>
        <dbReference type="SAM" id="Phobius"/>
    </source>
</evidence>
<keyword evidence="4" id="KW-1133">Transmembrane helix</keyword>
<protein>
    <submittedName>
        <fullName evidence="6">Alanine/ornithine racemase family PLP-dependent enzyme</fullName>
    </submittedName>
</protein>
<evidence type="ECO:0000256" key="3">
    <source>
        <dbReference type="ARBA" id="ARBA00023235"/>
    </source>
</evidence>
<dbReference type="CDD" id="cd06815">
    <property type="entry name" value="PLPDE_III_AR_like_1"/>
    <property type="match status" value="1"/>
</dbReference>
<keyword evidence="7" id="KW-1185">Reference proteome</keyword>
<name>A0ABS1THM9_9BACI</name>
<organism evidence="6 7">
    <name type="scientific">Neobacillus paridis</name>
    <dbReference type="NCBI Taxonomy" id="2803862"/>
    <lineage>
        <taxon>Bacteria</taxon>
        <taxon>Bacillati</taxon>
        <taxon>Bacillota</taxon>
        <taxon>Bacilli</taxon>
        <taxon>Bacillales</taxon>
        <taxon>Bacillaceae</taxon>
        <taxon>Neobacillus</taxon>
    </lineage>
</organism>
<evidence type="ECO:0000256" key="1">
    <source>
        <dbReference type="ARBA" id="ARBA00001933"/>
    </source>
</evidence>
<dbReference type="InterPro" id="IPR029066">
    <property type="entry name" value="PLP-binding_barrel"/>
</dbReference>
<keyword evidence="4" id="KW-0472">Membrane</keyword>
<dbReference type="EMBL" id="JAESWB010000005">
    <property type="protein sequence ID" value="MBL4950825.1"/>
    <property type="molecule type" value="Genomic_DNA"/>
</dbReference>
<dbReference type="SUPFAM" id="SSF51419">
    <property type="entry name" value="PLP-binding barrel"/>
    <property type="match status" value="1"/>
</dbReference>
<dbReference type="Pfam" id="PF01168">
    <property type="entry name" value="Ala_racemase_N"/>
    <property type="match status" value="1"/>
</dbReference>